<name>A0A0C2Y5D1_HEBCY</name>
<dbReference type="HOGENOM" id="CLU_508098_0_0_1"/>
<protein>
    <recommendedName>
        <fullName evidence="4">F-box domain-containing protein</fullName>
    </recommendedName>
</protein>
<feature type="compositionally biased region" description="Polar residues" evidence="1">
    <location>
        <begin position="231"/>
        <end position="245"/>
    </location>
</feature>
<dbReference type="SUPFAM" id="SSF52047">
    <property type="entry name" value="RNI-like"/>
    <property type="match status" value="1"/>
</dbReference>
<dbReference type="Gene3D" id="3.80.10.10">
    <property type="entry name" value="Ribonuclease Inhibitor"/>
    <property type="match status" value="1"/>
</dbReference>
<accession>A0A0C2Y5D1</accession>
<feature type="region of interest" description="Disordered" evidence="1">
    <location>
        <begin position="219"/>
        <end position="268"/>
    </location>
</feature>
<gene>
    <name evidence="2" type="ORF">M413DRAFT_31846</name>
</gene>
<sequence length="536" mass="59198">MSTQKTSTCVAIYSNSYAWQELIVPPLQHIVGVAPEKDILDLFALARKVGTVTLADNPADQTSTISWGSYIRLAQLQTPGTPFFPSLNRLRIDHAGGSLDELNLLVTNSLRVLEVVNIDDSQYPAFIVFLCSLAGECPRLRSITLSSRPIDWLEACLEFSHLRELKLDGILHELDLDMLVAIGKGFPELETFILNAEYDSCISTPQLNTDEACEVSGVPVPLGSQDEIQEPSASTTNVPPETASPSDDRAPQDGAKSPPASPVKKTPEPTFRQLKKLHIVGCLQLIQDVLSLCSGLEDVSLTLVRLGESTDSEIARTEIFASIIERIFDWNKCLARMFIGQNWQIEVPELGPAILPSRAVQKLFLHSTLQHLEIANWALDAFATYLSCLAPRPPFHFNSMLTTLHLPVGSISPGISLSDLRHLAISCPHLSSLRSTILLDLNNLPEYKIGRAADVALHHKLETLSVGSANGPAWNWMQYCTAARHLFALFPAVKIQPQMGPGRNPVRWMTIRDTLQMYQTVSLDNKARRRAYGLDL</sequence>
<proteinExistence type="predicted"/>
<evidence type="ECO:0008006" key="4">
    <source>
        <dbReference type="Google" id="ProtNLM"/>
    </source>
</evidence>
<evidence type="ECO:0000313" key="3">
    <source>
        <dbReference type="Proteomes" id="UP000053424"/>
    </source>
</evidence>
<evidence type="ECO:0000256" key="1">
    <source>
        <dbReference type="SAM" id="MobiDB-lite"/>
    </source>
</evidence>
<dbReference type="Proteomes" id="UP000053424">
    <property type="component" value="Unassembled WGS sequence"/>
</dbReference>
<reference evidence="3" key="2">
    <citation type="submission" date="2015-01" db="EMBL/GenBank/DDBJ databases">
        <title>Evolutionary Origins and Diversification of the Mycorrhizal Mutualists.</title>
        <authorList>
            <consortium name="DOE Joint Genome Institute"/>
            <consortium name="Mycorrhizal Genomics Consortium"/>
            <person name="Kohler A."/>
            <person name="Kuo A."/>
            <person name="Nagy L.G."/>
            <person name="Floudas D."/>
            <person name="Copeland A."/>
            <person name="Barry K.W."/>
            <person name="Cichocki N."/>
            <person name="Veneault-Fourrey C."/>
            <person name="LaButti K."/>
            <person name="Lindquist E.A."/>
            <person name="Lipzen A."/>
            <person name="Lundell T."/>
            <person name="Morin E."/>
            <person name="Murat C."/>
            <person name="Riley R."/>
            <person name="Ohm R."/>
            <person name="Sun H."/>
            <person name="Tunlid A."/>
            <person name="Henrissat B."/>
            <person name="Grigoriev I.V."/>
            <person name="Hibbett D.S."/>
            <person name="Martin F."/>
        </authorList>
    </citation>
    <scope>NUCLEOTIDE SEQUENCE [LARGE SCALE GENOMIC DNA]</scope>
    <source>
        <strain evidence="3">h7</strain>
    </source>
</reference>
<organism evidence="2 3">
    <name type="scientific">Hebeloma cylindrosporum</name>
    <dbReference type="NCBI Taxonomy" id="76867"/>
    <lineage>
        <taxon>Eukaryota</taxon>
        <taxon>Fungi</taxon>
        <taxon>Dikarya</taxon>
        <taxon>Basidiomycota</taxon>
        <taxon>Agaricomycotina</taxon>
        <taxon>Agaricomycetes</taxon>
        <taxon>Agaricomycetidae</taxon>
        <taxon>Agaricales</taxon>
        <taxon>Agaricineae</taxon>
        <taxon>Hymenogastraceae</taxon>
        <taxon>Hebeloma</taxon>
    </lineage>
</organism>
<reference evidence="2 3" key="1">
    <citation type="submission" date="2014-04" db="EMBL/GenBank/DDBJ databases">
        <authorList>
            <consortium name="DOE Joint Genome Institute"/>
            <person name="Kuo A."/>
            <person name="Gay G."/>
            <person name="Dore J."/>
            <person name="Kohler A."/>
            <person name="Nagy L.G."/>
            <person name="Floudas D."/>
            <person name="Copeland A."/>
            <person name="Barry K.W."/>
            <person name="Cichocki N."/>
            <person name="Veneault-Fourrey C."/>
            <person name="LaButti K."/>
            <person name="Lindquist E.A."/>
            <person name="Lipzen A."/>
            <person name="Lundell T."/>
            <person name="Morin E."/>
            <person name="Murat C."/>
            <person name="Sun H."/>
            <person name="Tunlid A."/>
            <person name="Henrissat B."/>
            <person name="Grigoriev I.V."/>
            <person name="Hibbett D.S."/>
            <person name="Martin F."/>
            <person name="Nordberg H.P."/>
            <person name="Cantor M.N."/>
            <person name="Hua S.X."/>
        </authorList>
    </citation>
    <scope>NUCLEOTIDE SEQUENCE [LARGE SCALE GENOMIC DNA]</scope>
    <source>
        <strain evidence="3">h7</strain>
    </source>
</reference>
<evidence type="ECO:0000313" key="2">
    <source>
        <dbReference type="EMBL" id="KIM36257.1"/>
    </source>
</evidence>
<keyword evidence="3" id="KW-1185">Reference proteome</keyword>
<dbReference type="AlphaFoldDB" id="A0A0C2Y5D1"/>
<dbReference type="InterPro" id="IPR032675">
    <property type="entry name" value="LRR_dom_sf"/>
</dbReference>
<dbReference type="OrthoDB" id="3065347at2759"/>
<dbReference type="EMBL" id="KN831807">
    <property type="protein sequence ID" value="KIM36257.1"/>
    <property type="molecule type" value="Genomic_DNA"/>
</dbReference>